<comment type="caution">
    <text evidence="1">The sequence shown here is derived from an EMBL/GenBank/DDBJ whole genome shotgun (WGS) entry which is preliminary data.</text>
</comment>
<gene>
    <name evidence="1" type="ORF">C1645_353275</name>
</gene>
<proteinExistence type="predicted"/>
<dbReference type="Proteomes" id="UP000265703">
    <property type="component" value="Unassembled WGS sequence"/>
</dbReference>
<organism evidence="1 2">
    <name type="scientific">Glomus cerebriforme</name>
    <dbReference type="NCBI Taxonomy" id="658196"/>
    <lineage>
        <taxon>Eukaryota</taxon>
        <taxon>Fungi</taxon>
        <taxon>Fungi incertae sedis</taxon>
        <taxon>Mucoromycota</taxon>
        <taxon>Glomeromycotina</taxon>
        <taxon>Glomeromycetes</taxon>
        <taxon>Glomerales</taxon>
        <taxon>Glomeraceae</taxon>
        <taxon>Glomus</taxon>
    </lineage>
</organism>
<reference evidence="1 2" key="1">
    <citation type="submission" date="2018-06" db="EMBL/GenBank/DDBJ databases">
        <title>Comparative genomics reveals the genomic features of Rhizophagus irregularis, R. cerebriforme, R. diaphanum and Gigaspora rosea, and their symbiotic lifestyle signature.</title>
        <authorList>
            <person name="Morin E."/>
            <person name="San Clemente H."/>
            <person name="Chen E.C.H."/>
            <person name="De La Providencia I."/>
            <person name="Hainaut M."/>
            <person name="Kuo A."/>
            <person name="Kohler A."/>
            <person name="Murat C."/>
            <person name="Tang N."/>
            <person name="Roy S."/>
            <person name="Loubradou J."/>
            <person name="Henrissat B."/>
            <person name="Grigoriev I.V."/>
            <person name="Corradi N."/>
            <person name="Roux C."/>
            <person name="Martin F.M."/>
        </authorList>
    </citation>
    <scope>NUCLEOTIDE SEQUENCE [LARGE SCALE GENOMIC DNA]</scope>
    <source>
        <strain evidence="1 2">DAOM 227022</strain>
    </source>
</reference>
<keyword evidence="2" id="KW-1185">Reference proteome</keyword>
<dbReference type="EMBL" id="QKYT01000390">
    <property type="protein sequence ID" value="RIA86002.1"/>
    <property type="molecule type" value="Genomic_DNA"/>
</dbReference>
<sequence length="101" mass="11807">MFQEKNISALFTSYRLKAWQMARESGLSIETDYREILSLSYIFLLQADNFSDLQIEQFSGDTLVDFHKHMRNMYIVKTKVAQGVKTIFRECIETAIMKILG</sequence>
<accession>A0A397SK31</accession>
<dbReference type="AlphaFoldDB" id="A0A397SK31"/>
<evidence type="ECO:0000313" key="2">
    <source>
        <dbReference type="Proteomes" id="UP000265703"/>
    </source>
</evidence>
<name>A0A397SK31_9GLOM</name>
<dbReference type="OrthoDB" id="2445383at2759"/>
<protein>
    <submittedName>
        <fullName evidence="1">Uncharacterized protein</fullName>
    </submittedName>
</protein>
<evidence type="ECO:0000313" key="1">
    <source>
        <dbReference type="EMBL" id="RIA86002.1"/>
    </source>
</evidence>